<dbReference type="Proteomes" id="UP000262954">
    <property type="component" value="Unassembled WGS sequence"/>
</dbReference>
<dbReference type="EMBL" id="DNWC01000125">
    <property type="protein sequence ID" value="HBJ09234.1"/>
    <property type="molecule type" value="Genomic_DNA"/>
</dbReference>
<evidence type="ECO:0008006" key="4">
    <source>
        <dbReference type="Google" id="ProtNLM"/>
    </source>
</evidence>
<dbReference type="PROSITE" id="PS51257">
    <property type="entry name" value="PROKAR_LIPOPROTEIN"/>
    <property type="match status" value="1"/>
</dbReference>
<evidence type="ECO:0000313" key="2">
    <source>
        <dbReference type="EMBL" id="HBJ09234.1"/>
    </source>
</evidence>
<feature type="chain" id="PRO_5016807917" description="NigD-like C-terminal beta sandwich domain-containing protein" evidence="1">
    <location>
        <begin position="21"/>
        <end position="237"/>
    </location>
</feature>
<evidence type="ECO:0000313" key="3">
    <source>
        <dbReference type="Proteomes" id="UP000262954"/>
    </source>
</evidence>
<proteinExistence type="predicted"/>
<evidence type="ECO:0000256" key="1">
    <source>
        <dbReference type="SAM" id="SignalP"/>
    </source>
</evidence>
<accession>A0A354M3Z5</accession>
<dbReference type="AlphaFoldDB" id="A0A354M3Z5"/>
<gene>
    <name evidence="2" type="ORF">DDY73_09545</name>
</gene>
<protein>
    <recommendedName>
        <fullName evidence="4">NigD-like C-terminal beta sandwich domain-containing protein</fullName>
    </recommendedName>
</protein>
<feature type="signal peptide" evidence="1">
    <location>
        <begin position="1"/>
        <end position="20"/>
    </location>
</feature>
<name>A0A354M3Z5_9BACT</name>
<sequence length="237" mass="26474">MKMKFLYLIGIILISGLSVSCDKDSEDIGEDMDDRVSFSTPRFSSITETSAYLNGGIHGKGVKFDSRGICYSTNPNPTVADQVITGAGVGDTVLHRIERLSNNTTYYVRLFARLEGKTVYSKMNSFTTTSAYAPDNIINKYLWLYPSTDNGTKIDVLIIKHLSQSEGLIDENLVEYSYSVTGLRLAEYFLKEYDSYYNLKYIYQIKLIFTSSSSGNISGTRADTNGESVSFTGSFFF</sequence>
<reference evidence="2 3" key="1">
    <citation type="journal article" date="2018" name="Nat. Biotechnol.">
        <title>A standardized bacterial taxonomy based on genome phylogeny substantially revises the tree of life.</title>
        <authorList>
            <person name="Parks D.H."/>
            <person name="Chuvochina M."/>
            <person name="Waite D.W."/>
            <person name="Rinke C."/>
            <person name="Skarshewski A."/>
            <person name="Chaumeil P.A."/>
            <person name="Hugenholtz P."/>
        </authorList>
    </citation>
    <scope>NUCLEOTIDE SEQUENCE [LARGE SCALE GENOMIC DNA]</scope>
    <source>
        <strain evidence="2">UBA11482</strain>
    </source>
</reference>
<keyword evidence="1" id="KW-0732">Signal</keyword>
<organism evidence="2 3">
    <name type="scientific">Coprobacter fastidiosus</name>
    <dbReference type="NCBI Taxonomy" id="1099853"/>
    <lineage>
        <taxon>Bacteria</taxon>
        <taxon>Pseudomonadati</taxon>
        <taxon>Bacteroidota</taxon>
        <taxon>Bacteroidia</taxon>
        <taxon>Bacteroidales</taxon>
        <taxon>Barnesiellaceae</taxon>
        <taxon>Coprobacter</taxon>
    </lineage>
</organism>
<comment type="caution">
    <text evidence="2">The sequence shown here is derived from an EMBL/GenBank/DDBJ whole genome shotgun (WGS) entry which is preliminary data.</text>
</comment>